<dbReference type="PROSITE" id="PS50002">
    <property type="entry name" value="SH3"/>
    <property type="match status" value="1"/>
</dbReference>
<dbReference type="Proteomes" id="UP000294933">
    <property type="component" value="Unassembled WGS sequence"/>
</dbReference>
<protein>
    <recommendedName>
        <fullName evidence="4">SH3 domain-containing protein</fullName>
    </recommendedName>
</protein>
<reference evidence="5 6" key="1">
    <citation type="submission" date="2018-06" db="EMBL/GenBank/DDBJ databases">
        <title>A transcriptomic atlas of mushroom development highlights an independent origin of complex multicellularity.</title>
        <authorList>
            <consortium name="DOE Joint Genome Institute"/>
            <person name="Krizsan K."/>
            <person name="Almasi E."/>
            <person name="Merenyi Z."/>
            <person name="Sahu N."/>
            <person name="Viragh M."/>
            <person name="Koszo T."/>
            <person name="Mondo S."/>
            <person name="Kiss B."/>
            <person name="Balint B."/>
            <person name="Kues U."/>
            <person name="Barry K."/>
            <person name="Hegedus J.C."/>
            <person name="Henrissat B."/>
            <person name="Johnson J."/>
            <person name="Lipzen A."/>
            <person name="Ohm R."/>
            <person name="Nagy I."/>
            <person name="Pangilinan J."/>
            <person name="Yan J."/>
            <person name="Xiong Y."/>
            <person name="Grigoriev I.V."/>
            <person name="Hibbett D.S."/>
            <person name="Nagy L.G."/>
        </authorList>
    </citation>
    <scope>NUCLEOTIDE SEQUENCE [LARGE SCALE GENOMIC DNA]</scope>
    <source>
        <strain evidence="5 6">SZMC22713</strain>
    </source>
</reference>
<evidence type="ECO:0000256" key="2">
    <source>
        <dbReference type="PROSITE-ProRule" id="PRU00192"/>
    </source>
</evidence>
<accession>A0A4Y7QIM2</accession>
<evidence type="ECO:0000313" key="6">
    <source>
        <dbReference type="Proteomes" id="UP000294933"/>
    </source>
</evidence>
<dbReference type="AlphaFoldDB" id="A0A4Y7QIM2"/>
<dbReference type="InterPro" id="IPR036028">
    <property type="entry name" value="SH3-like_dom_sf"/>
</dbReference>
<keyword evidence="1 2" id="KW-0728">SH3 domain</keyword>
<evidence type="ECO:0000313" key="5">
    <source>
        <dbReference type="EMBL" id="TDL26689.1"/>
    </source>
</evidence>
<proteinExistence type="predicted"/>
<dbReference type="InterPro" id="IPR001452">
    <property type="entry name" value="SH3_domain"/>
</dbReference>
<organism evidence="5 6">
    <name type="scientific">Rickenella mellea</name>
    <dbReference type="NCBI Taxonomy" id="50990"/>
    <lineage>
        <taxon>Eukaryota</taxon>
        <taxon>Fungi</taxon>
        <taxon>Dikarya</taxon>
        <taxon>Basidiomycota</taxon>
        <taxon>Agaricomycotina</taxon>
        <taxon>Agaricomycetes</taxon>
        <taxon>Hymenochaetales</taxon>
        <taxon>Rickenellaceae</taxon>
        <taxon>Rickenella</taxon>
    </lineage>
</organism>
<keyword evidence="6" id="KW-1185">Reference proteome</keyword>
<dbReference type="OrthoDB" id="5971719at2759"/>
<dbReference type="VEuPathDB" id="FungiDB:BD410DRAFT_531360"/>
<feature type="compositionally biased region" description="Pro residues" evidence="3">
    <location>
        <begin position="50"/>
        <end position="74"/>
    </location>
</feature>
<feature type="region of interest" description="Disordered" evidence="3">
    <location>
        <begin position="48"/>
        <end position="81"/>
    </location>
</feature>
<evidence type="ECO:0000259" key="4">
    <source>
        <dbReference type="PROSITE" id="PS50002"/>
    </source>
</evidence>
<gene>
    <name evidence="5" type="ORF">BD410DRAFT_531360</name>
</gene>
<dbReference type="Gene3D" id="2.30.30.40">
    <property type="entry name" value="SH3 Domains"/>
    <property type="match status" value="1"/>
</dbReference>
<dbReference type="SUPFAM" id="SSF50044">
    <property type="entry name" value="SH3-domain"/>
    <property type="match status" value="1"/>
</dbReference>
<evidence type="ECO:0000256" key="3">
    <source>
        <dbReference type="SAM" id="MobiDB-lite"/>
    </source>
</evidence>
<dbReference type="EMBL" id="ML170161">
    <property type="protein sequence ID" value="TDL26689.1"/>
    <property type="molecule type" value="Genomic_DNA"/>
</dbReference>
<sequence length="184" mass="20119">MNLTDGEVIEQVEQIDKGWWSGVDANGTKIVLFPANYVEVVNQLEAGAEPAPPPPPLPPSRLPSPAPPAPPRPTTPEQATADEGVCAIAVYDNDAAEDNKMSFREVTGSPRLRRCLIEVVDHDTDETLLSLQDNPKDENVRRLKPSALFSSFVLRNADDPVDEGKDDFLLLSLDIFYEYSGASC</sequence>
<name>A0A4Y7QIM2_9AGAM</name>
<evidence type="ECO:0000256" key="1">
    <source>
        <dbReference type="ARBA" id="ARBA00022443"/>
    </source>
</evidence>
<feature type="domain" description="SH3" evidence="4">
    <location>
        <begin position="1"/>
        <end position="43"/>
    </location>
</feature>
<dbReference type="STRING" id="50990.A0A4Y7QIM2"/>